<name>A0A423UFY4_9BIFI</name>
<feature type="region of interest" description="Disordered" evidence="1">
    <location>
        <begin position="150"/>
        <end position="180"/>
    </location>
</feature>
<proteinExistence type="predicted"/>
<organism evidence="2 3">
    <name type="scientific">Bifidobacterium mongoliense</name>
    <dbReference type="NCBI Taxonomy" id="518643"/>
    <lineage>
        <taxon>Bacteria</taxon>
        <taxon>Bacillati</taxon>
        <taxon>Actinomycetota</taxon>
        <taxon>Actinomycetes</taxon>
        <taxon>Bifidobacteriales</taxon>
        <taxon>Bifidobacteriaceae</taxon>
        <taxon>Bifidobacterium</taxon>
    </lineage>
</organism>
<dbReference type="AlphaFoldDB" id="A0A423UFY4"/>
<comment type="caution">
    <text evidence="2">The sequence shown here is derived from an EMBL/GenBank/DDBJ whole genome shotgun (WGS) entry which is preliminary data.</text>
</comment>
<accession>A0A423UFY4</accession>
<dbReference type="Proteomes" id="UP000285266">
    <property type="component" value="Unassembled WGS sequence"/>
</dbReference>
<evidence type="ECO:0000313" key="3">
    <source>
        <dbReference type="Proteomes" id="UP000285266"/>
    </source>
</evidence>
<protein>
    <submittedName>
        <fullName evidence="2">Transposase</fullName>
    </submittedName>
</protein>
<evidence type="ECO:0000313" key="2">
    <source>
        <dbReference type="EMBL" id="ROT87594.1"/>
    </source>
</evidence>
<gene>
    <name evidence="2" type="ORF">BMONG18_0134</name>
</gene>
<evidence type="ECO:0000256" key="1">
    <source>
        <dbReference type="SAM" id="MobiDB-lite"/>
    </source>
</evidence>
<feature type="compositionally biased region" description="Pro residues" evidence="1">
    <location>
        <begin position="170"/>
        <end position="180"/>
    </location>
</feature>
<sequence length="180" mass="19961">MFSQEERGRAVGLYCSTSMTTQQVVEYLGYPTRQCLERWLQEDPRYTERIPKPIIPALQAGESRAPVSERPATAGGGGTVRCQCCAGVVNHWMALYREGGMAELQPKRGTTVTRKEKPGILPVPDDIGELQRRIEELELENALMRQVVDVAEERPGRQPEAPFEPGEDPAVPPAAPDVFT</sequence>
<reference evidence="2 3" key="1">
    <citation type="submission" date="2018-07" db="EMBL/GenBank/DDBJ databases">
        <title>The role of parmesan cheese in vectoring bovine microbiota.</title>
        <authorList>
            <person name="Lugli G.A."/>
            <person name="Milani C."/>
        </authorList>
    </citation>
    <scope>NUCLEOTIDE SEQUENCE [LARGE SCALE GENOMIC DNA]</scope>
    <source>
        <strain evidence="2 3">BMONG18</strain>
    </source>
</reference>
<dbReference type="EMBL" id="QRAJ01000001">
    <property type="protein sequence ID" value="ROT87594.1"/>
    <property type="molecule type" value="Genomic_DNA"/>
</dbReference>